<name>A0A4Z0A103_9AGAM</name>
<dbReference type="Gene3D" id="3.30.230.70">
    <property type="entry name" value="GHMP Kinase, N-terminal domain"/>
    <property type="match status" value="1"/>
</dbReference>
<dbReference type="Proteomes" id="UP000298061">
    <property type="component" value="Unassembled WGS sequence"/>
</dbReference>
<accession>A0A4Z0A103</accession>
<evidence type="ECO:0000313" key="8">
    <source>
        <dbReference type="EMBL" id="TFY80130.1"/>
    </source>
</evidence>
<comment type="caution">
    <text evidence="8">The sequence shown here is derived from an EMBL/GenBank/DDBJ whole genome shotgun (WGS) entry which is preliminary data.</text>
</comment>
<dbReference type="OrthoDB" id="27298at2759"/>
<dbReference type="PANTHER" id="PTHR11953:SF1">
    <property type="entry name" value="EXOSOME COMPLEX COMPONENT RRP46"/>
    <property type="match status" value="1"/>
</dbReference>
<evidence type="ECO:0000256" key="4">
    <source>
        <dbReference type="ARBA" id="ARBA00022835"/>
    </source>
</evidence>
<dbReference type="GO" id="GO:0071028">
    <property type="term" value="P:nuclear mRNA surveillance"/>
    <property type="evidence" value="ECO:0007669"/>
    <property type="project" value="TreeGrafter"/>
</dbReference>
<gene>
    <name evidence="8" type="ORF">EWM64_g3882</name>
</gene>
<comment type="similarity">
    <text evidence="2">Belongs to the RNase PH family.</text>
</comment>
<dbReference type="InterPro" id="IPR027408">
    <property type="entry name" value="PNPase/RNase_PH_dom_sf"/>
</dbReference>
<dbReference type="GO" id="GO:0005730">
    <property type="term" value="C:nucleolus"/>
    <property type="evidence" value="ECO:0007669"/>
    <property type="project" value="TreeGrafter"/>
</dbReference>
<evidence type="ECO:0000256" key="2">
    <source>
        <dbReference type="ARBA" id="ARBA00006678"/>
    </source>
</evidence>
<reference evidence="8 9" key="1">
    <citation type="submission" date="2019-02" db="EMBL/GenBank/DDBJ databases">
        <title>Genome sequencing of the rare red list fungi Hericium alpestre (H. flagellum).</title>
        <authorList>
            <person name="Buettner E."/>
            <person name="Kellner H."/>
        </authorList>
    </citation>
    <scope>NUCLEOTIDE SEQUENCE [LARGE SCALE GENOMIC DNA]</scope>
    <source>
        <strain evidence="8 9">DSM 108284</strain>
    </source>
</reference>
<feature type="region of interest" description="Disordered" evidence="6">
    <location>
        <begin position="258"/>
        <end position="287"/>
    </location>
</feature>
<dbReference type="SUPFAM" id="SSF55666">
    <property type="entry name" value="Ribonuclease PH domain 2-like"/>
    <property type="match status" value="1"/>
</dbReference>
<feature type="compositionally biased region" description="Acidic residues" evidence="6">
    <location>
        <begin position="276"/>
        <end position="287"/>
    </location>
</feature>
<dbReference type="InterPro" id="IPR050080">
    <property type="entry name" value="RNase_PH"/>
</dbReference>
<comment type="subcellular location">
    <subcellularLocation>
        <location evidence="1">Nucleus</location>
    </subcellularLocation>
</comment>
<dbReference type="Pfam" id="PF01138">
    <property type="entry name" value="RNase_PH"/>
    <property type="match status" value="1"/>
</dbReference>
<evidence type="ECO:0000256" key="6">
    <source>
        <dbReference type="SAM" id="MobiDB-lite"/>
    </source>
</evidence>
<dbReference type="STRING" id="135208.A0A4Z0A103"/>
<evidence type="ECO:0000256" key="1">
    <source>
        <dbReference type="ARBA" id="ARBA00004123"/>
    </source>
</evidence>
<dbReference type="SUPFAM" id="SSF54211">
    <property type="entry name" value="Ribosomal protein S5 domain 2-like"/>
    <property type="match status" value="1"/>
</dbReference>
<dbReference type="InterPro" id="IPR020568">
    <property type="entry name" value="Ribosomal_Su5_D2-typ_SF"/>
</dbReference>
<keyword evidence="5" id="KW-0539">Nucleus</keyword>
<keyword evidence="4" id="KW-0271">Exosome</keyword>
<dbReference type="GO" id="GO:0003723">
    <property type="term" value="F:RNA binding"/>
    <property type="evidence" value="ECO:0007669"/>
    <property type="project" value="TreeGrafter"/>
</dbReference>
<protein>
    <recommendedName>
        <fullName evidence="7">Exoribonuclease phosphorolytic domain-containing protein</fullName>
    </recommendedName>
</protein>
<dbReference type="EMBL" id="SFCI01000387">
    <property type="protein sequence ID" value="TFY80130.1"/>
    <property type="molecule type" value="Genomic_DNA"/>
</dbReference>
<keyword evidence="9" id="KW-1185">Reference proteome</keyword>
<dbReference type="GO" id="GO:0000176">
    <property type="term" value="C:nuclear exosome (RNase complex)"/>
    <property type="evidence" value="ECO:0007669"/>
    <property type="project" value="UniProtKB-ARBA"/>
</dbReference>
<dbReference type="CDD" id="cd11372">
    <property type="entry name" value="RNase_PH_RRP46"/>
    <property type="match status" value="1"/>
</dbReference>
<dbReference type="GO" id="GO:0034475">
    <property type="term" value="P:U4 snRNA 3'-end processing"/>
    <property type="evidence" value="ECO:0007669"/>
    <property type="project" value="TreeGrafter"/>
</dbReference>
<feature type="domain" description="Exoribonuclease phosphorolytic" evidence="7">
    <location>
        <begin position="17"/>
        <end position="141"/>
    </location>
</feature>
<evidence type="ECO:0000313" key="9">
    <source>
        <dbReference type="Proteomes" id="UP000298061"/>
    </source>
</evidence>
<dbReference type="GO" id="GO:0071051">
    <property type="term" value="P:poly(A)-dependent snoRNA 3'-end processing"/>
    <property type="evidence" value="ECO:0007669"/>
    <property type="project" value="TreeGrafter"/>
</dbReference>
<dbReference type="PANTHER" id="PTHR11953">
    <property type="entry name" value="EXOSOME COMPLEX COMPONENT"/>
    <property type="match status" value="1"/>
</dbReference>
<dbReference type="GO" id="GO:0006364">
    <property type="term" value="P:rRNA processing"/>
    <property type="evidence" value="ECO:0007669"/>
    <property type="project" value="UniProtKB-KW"/>
</dbReference>
<proteinExistence type="inferred from homology"/>
<dbReference type="InterPro" id="IPR036345">
    <property type="entry name" value="ExoRNase_PH_dom2_sf"/>
</dbReference>
<dbReference type="AlphaFoldDB" id="A0A4Z0A103"/>
<organism evidence="8 9">
    <name type="scientific">Hericium alpestre</name>
    <dbReference type="NCBI Taxonomy" id="135208"/>
    <lineage>
        <taxon>Eukaryota</taxon>
        <taxon>Fungi</taxon>
        <taxon>Dikarya</taxon>
        <taxon>Basidiomycota</taxon>
        <taxon>Agaricomycotina</taxon>
        <taxon>Agaricomycetes</taxon>
        <taxon>Russulales</taxon>
        <taxon>Hericiaceae</taxon>
        <taxon>Hericium</taxon>
    </lineage>
</organism>
<dbReference type="GO" id="GO:0016075">
    <property type="term" value="P:rRNA catabolic process"/>
    <property type="evidence" value="ECO:0007669"/>
    <property type="project" value="TreeGrafter"/>
</dbReference>
<evidence type="ECO:0000259" key="7">
    <source>
        <dbReference type="Pfam" id="PF01138"/>
    </source>
</evidence>
<dbReference type="InterPro" id="IPR001247">
    <property type="entry name" value="ExoRNase_PH_dom1"/>
</dbReference>
<keyword evidence="3" id="KW-0698">rRNA processing</keyword>
<dbReference type="GO" id="GO:0000177">
    <property type="term" value="C:cytoplasmic exosome (RNase complex)"/>
    <property type="evidence" value="ECO:0007669"/>
    <property type="project" value="TreeGrafter"/>
</dbReference>
<evidence type="ECO:0000256" key="3">
    <source>
        <dbReference type="ARBA" id="ARBA00022552"/>
    </source>
</evidence>
<evidence type="ECO:0000256" key="5">
    <source>
        <dbReference type="ARBA" id="ARBA00023242"/>
    </source>
</evidence>
<sequence>MPGKTAAKRSDGRIHDEMRALYVIYEGLDRVDGSARFGFGDTKAIASLSGPIEVRLAAEQPSKATFEVNIRPLSNVPGTESKSLSASLRSLFAPSLILSRNPRTLIQLVIQSLTPSPAPRFQYSLIAAFINASTLAILNAGSVPMSGVICAVAIGRLPLPENSATSERALFLDPTDKELLSADGGGCFAFMFASDFGDTGGLVPVCKMVWTNWTATAGVFDEDELLRAKELAKRGAEQVWTKIKASVEYMDRSRPVPLHALAPSQSQEQDVPMAVEEAEDDDAKMEI</sequence>